<comment type="caution">
    <text evidence="16">The sequence shown here is derived from an EMBL/GenBank/DDBJ whole genome shotgun (WGS) entry which is preliminary data.</text>
</comment>
<dbReference type="PANTHER" id="PTHR43078:SF6">
    <property type="entry name" value="UDP-GLUCURONIC ACID DECARBOXYLASE 1"/>
    <property type="match status" value="1"/>
</dbReference>
<keyword evidence="10" id="KW-0520">NAD</keyword>
<dbReference type="InterPro" id="IPR036291">
    <property type="entry name" value="NAD(P)-bd_dom_sf"/>
</dbReference>
<evidence type="ECO:0000256" key="11">
    <source>
        <dbReference type="ARBA" id="ARBA00023034"/>
    </source>
</evidence>
<dbReference type="PANTHER" id="PTHR43078">
    <property type="entry name" value="UDP-GLUCURONIC ACID DECARBOXYLASE-RELATED"/>
    <property type="match status" value="1"/>
</dbReference>
<evidence type="ECO:0000256" key="1">
    <source>
        <dbReference type="ARBA" id="ARBA00001911"/>
    </source>
</evidence>
<accession>A0A1F5IAM1</accession>
<evidence type="ECO:0000256" key="3">
    <source>
        <dbReference type="ARBA" id="ARBA00005100"/>
    </source>
</evidence>
<evidence type="ECO:0000259" key="15">
    <source>
        <dbReference type="Pfam" id="PF16363"/>
    </source>
</evidence>
<reference evidence="16 17" key="1">
    <citation type="journal article" date="2016" name="Nat. Commun.">
        <title>Thousands of microbial genomes shed light on interconnected biogeochemical processes in an aquifer system.</title>
        <authorList>
            <person name="Anantharaman K."/>
            <person name="Brown C.T."/>
            <person name="Hug L.A."/>
            <person name="Sharon I."/>
            <person name="Castelle C.J."/>
            <person name="Probst A.J."/>
            <person name="Thomas B.C."/>
            <person name="Singh A."/>
            <person name="Wilkins M.J."/>
            <person name="Karaoz U."/>
            <person name="Brodie E.L."/>
            <person name="Williams K.H."/>
            <person name="Hubbard S.S."/>
            <person name="Banfield J.F."/>
        </authorList>
    </citation>
    <scope>NUCLEOTIDE SEQUENCE [LARGE SCALE GENOMIC DNA]</scope>
</reference>
<dbReference type="FunFam" id="3.40.50.720:FF:000065">
    <property type="entry name" value="UDP-glucuronic acid decarboxylase 1"/>
    <property type="match status" value="1"/>
</dbReference>
<evidence type="ECO:0000313" key="17">
    <source>
        <dbReference type="Proteomes" id="UP000177300"/>
    </source>
</evidence>
<dbReference type="PRINTS" id="PR01713">
    <property type="entry name" value="NUCEPIMERASE"/>
</dbReference>
<evidence type="ECO:0000256" key="4">
    <source>
        <dbReference type="ARBA" id="ARBA00007505"/>
    </source>
</evidence>
<keyword evidence="9" id="KW-1133">Transmembrane helix</keyword>
<comment type="cofactor">
    <cofactor evidence="1">
        <name>NAD(+)</name>
        <dbReference type="ChEBI" id="CHEBI:57540"/>
    </cofactor>
</comment>
<sequence length="320" mass="35999">MNKTILVTGGAGFIGSHLCNRLIENGNIVICLDNLLTGSQKNIAHLLAKKNFEFIKHDVCKPFISKKYKFREIYHLASPADPNTASPVSYIAHPFETMKVNTIGTWNMCELALKHNTKLLFASTSEVYGDPQKSPQDENYRGNVSTTGPRSVYDESKRFGETIVSAFVREKGLNGRITRIFNTYGPNMNPKEGRAVVNFIKQAIRNEPMTIYGDGKQTRSFCYIDDQIEGQILAMNKGESGQVYNLGNHDERTIIDFAELIKKLAKSKSKIVFSQKLPEDDPVQRNPDITKAKDELGWKPKVKIEEGLLETIAYFKKISA</sequence>
<evidence type="ECO:0000256" key="10">
    <source>
        <dbReference type="ARBA" id="ARBA00023027"/>
    </source>
</evidence>
<keyword evidence="12" id="KW-0472">Membrane</keyword>
<dbReference type="GO" id="GO:0042732">
    <property type="term" value="P:D-xylose metabolic process"/>
    <property type="evidence" value="ECO:0007669"/>
    <property type="project" value="InterPro"/>
</dbReference>
<gene>
    <name evidence="16" type="ORF">A3G14_05290</name>
</gene>
<feature type="domain" description="NAD(P)-binding" evidence="15">
    <location>
        <begin position="6"/>
        <end position="310"/>
    </location>
</feature>
<organism evidence="16 17">
    <name type="scientific">Candidatus Curtissbacteria bacterium RIFCSPLOWO2_12_FULL_38_9</name>
    <dbReference type="NCBI Taxonomy" id="1797735"/>
    <lineage>
        <taxon>Bacteria</taxon>
        <taxon>Candidatus Curtissiibacteriota</taxon>
    </lineage>
</organism>
<dbReference type="GO" id="GO:0048040">
    <property type="term" value="F:UDP-glucuronate decarboxylase activity"/>
    <property type="evidence" value="ECO:0007669"/>
    <property type="project" value="UniProtKB-EC"/>
</dbReference>
<comment type="similarity">
    <text evidence="4">Belongs to the NAD(P)-dependent epimerase/dehydratase family. UDP-glucuronic acid decarboxylase subfamily.</text>
</comment>
<evidence type="ECO:0000256" key="5">
    <source>
        <dbReference type="ARBA" id="ARBA00012290"/>
    </source>
</evidence>
<dbReference type="GO" id="GO:0005737">
    <property type="term" value="C:cytoplasm"/>
    <property type="evidence" value="ECO:0007669"/>
    <property type="project" value="TreeGrafter"/>
</dbReference>
<keyword evidence="6" id="KW-0812">Transmembrane</keyword>
<evidence type="ECO:0000256" key="6">
    <source>
        <dbReference type="ARBA" id="ARBA00022692"/>
    </source>
</evidence>
<evidence type="ECO:0000256" key="8">
    <source>
        <dbReference type="ARBA" id="ARBA00022968"/>
    </source>
</evidence>
<keyword evidence="14" id="KW-0456">Lyase</keyword>
<evidence type="ECO:0000256" key="2">
    <source>
        <dbReference type="ARBA" id="ARBA00004447"/>
    </source>
</evidence>
<evidence type="ECO:0000256" key="13">
    <source>
        <dbReference type="ARBA" id="ARBA00023180"/>
    </source>
</evidence>
<evidence type="ECO:0000313" key="16">
    <source>
        <dbReference type="EMBL" id="OGE13433.1"/>
    </source>
</evidence>
<evidence type="ECO:0000256" key="9">
    <source>
        <dbReference type="ARBA" id="ARBA00022989"/>
    </source>
</evidence>
<dbReference type="EC" id="4.1.1.35" evidence="5"/>
<dbReference type="InterPro" id="IPR044516">
    <property type="entry name" value="UXS-like"/>
</dbReference>
<evidence type="ECO:0000256" key="7">
    <source>
        <dbReference type="ARBA" id="ARBA00022793"/>
    </source>
</evidence>
<dbReference type="Gene3D" id="3.40.50.720">
    <property type="entry name" value="NAD(P)-binding Rossmann-like Domain"/>
    <property type="match status" value="1"/>
</dbReference>
<keyword evidence="13" id="KW-0325">Glycoprotein</keyword>
<name>A0A1F5IAM1_9BACT</name>
<dbReference type="GO" id="GO:0033320">
    <property type="term" value="P:UDP-D-xylose biosynthetic process"/>
    <property type="evidence" value="ECO:0007669"/>
    <property type="project" value="UniProtKB-UniPathway"/>
</dbReference>
<dbReference type="SUPFAM" id="SSF51735">
    <property type="entry name" value="NAD(P)-binding Rossmann-fold domains"/>
    <property type="match status" value="1"/>
</dbReference>
<comment type="subcellular location">
    <subcellularLocation>
        <location evidence="2">Golgi apparatus</location>
        <location evidence="2">Golgi stack membrane</location>
        <topology evidence="2">Single-pass type II membrane protein</topology>
    </subcellularLocation>
</comment>
<evidence type="ECO:0000256" key="14">
    <source>
        <dbReference type="ARBA" id="ARBA00023239"/>
    </source>
</evidence>
<dbReference type="InterPro" id="IPR016040">
    <property type="entry name" value="NAD(P)-bd_dom"/>
</dbReference>
<dbReference type="GO" id="GO:0070403">
    <property type="term" value="F:NAD+ binding"/>
    <property type="evidence" value="ECO:0007669"/>
    <property type="project" value="InterPro"/>
</dbReference>
<dbReference type="AlphaFoldDB" id="A0A1F5IAM1"/>
<dbReference type="Pfam" id="PF16363">
    <property type="entry name" value="GDP_Man_Dehyd"/>
    <property type="match status" value="1"/>
</dbReference>
<dbReference type="CDD" id="cd05230">
    <property type="entry name" value="UGD_SDR_e"/>
    <property type="match status" value="1"/>
</dbReference>
<protein>
    <recommendedName>
        <fullName evidence="5">UDP-glucuronate decarboxylase</fullName>
        <ecNumber evidence="5">4.1.1.35</ecNumber>
    </recommendedName>
</protein>
<dbReference type="Proteomes" id="UP000177300">
    <property type="component" value="Unassembled WGS sequence"/>
</dbReference>
<keyword evidence="8" id="KW-0735">Signal-anchor</keyword>
<keyword evidence="11" id="KW-0333">Golgi apparatus</keyword>
<dbReference type="EMBL" id="MFBY01000032">
    <property type="protein sequence ID" value="OGE13433.1"/>
    <property type="molecule type" value="Genomic_DNA"/>
</dbReference>
<proteinExistence type="inferred from homology"/>
<evidence type="ECO:0000256" key="12">
    <source>
        <dbReference type="ARBA" id="ARBA00023136"/>
    </source>
</evidence>
<dbReference type="UniPathway" id="UPA00796">
    <property type="reaction ID" value="UER00771"/>
</dbReference>
<comment type="pathway">
    <text evidence="3">Nucleotide-sugar biosynthesis; UDP-alpha-D-xylose biosynthesis; UDP-alpha-D-xylose from UDP-alpha-D-glucuronate: step 1/1.</text>
</comment>
<keyword evidence="7" id="KW-0210">Decarboxylase</keyword>